<evidence type="ECO:0000313" key="2">
    <source>
        <dbReference type="Proteomes" id="UP000752171"/>
    </source>
</evidence>
<dbReference type="EMBL" id="JAICCE010000007">
    <property type="protein sequence ID" value="KAG9275018.1"/>
    <property type="molecule type" value="Genomic_DNA"/>
</dbReference>
<reference evidence="1 2" key="1">
    <citation type="submission" date="2021-07" db="EMBL/GenBank/DDBJ databases">
        <authorList>
            <person name="Imarazene B."/>
            <person name="Zahm M."/>
            <person name="Klopp C."/>
            <person name="Cabau C."/>
            <person name="Beille S."/>
            <person name="Jouanno E."/>
            <person name="Castinel A."/>
            <person name="Lluch J."/>
            <person name="Gil L."/>
            <person name="Kuchtly C."/>
            <person name="Lopez Roques C."/>
            <person name="Donnadieu C."/>
            <person name="Parrinello H."/>
            <person name="Journot L."/>
            <person name="Du K."/>
            <person name="Schartl M."/>
            <person name="Retaux S."/>
            <person name="Guiguen Y."/>
        </authorList>
    </citation>
    <scope>NUCLEOTIDE SEQUENCE [LARGE SCALE GENOMIC DNA]</scope>
    <source>
        <strain evidence="1">Pach_M1</strain>
        <tissue evidence="1">Testis</tissue>
    </source>
</reference>
<dbReference type="Proteomes" id="UP000752171">
    <property type="component" value="Unassembled WGS sequence"/>
</dbReference>
<organism evidence="1 2">
    <name type="scientific">Astyanax mexicanus</name>
    <name type="common">Blind cave fish</name>
    <name type="synonym">Astyanax fasciatus mexicanus</name>
    <dbReference type="NCBI Taxonomy" id="7994"/>
    <lineage>
        <taxon>Eukaryota</taxon>
        <taxon>Metazoa</taxon>
        <taxon>Chordata</taxon>
        <taxon>Craniata</taxon>
        <taxon>Vertebrata</taxon>
        <taxon>Euteleostomi</taxon>
        <taxon>Actinopterygii</taxon>
        <taxon>Neopterygii</taxon>
        <taxon>Teleostei</taxon>
        <taxon>Ostariophysi</taxon>
        <taxon>Characiformes</taxon>
        <taxon>Characoidei</taxon>
        <taxon>Acestrorhamphidae</taxon>
        <taxon>Acestrorhamphinae</taxon>
        <taxon>Astyanax</taxon>
    </lineage>
</organism>
<sequence length="84" mass="9162">MGDPYLVCASCPPLLSLPERLTSGPAAFSVVDLARFLAHFQRRLEDFRLFCRPSGVVLCSCGSSFTFSFIRDSGRVAVLLPCCS</sequence>
<protein>
    <submittedName>
        <fullName evidence="1">Uncharacterized protein</fullName>
    </submittedName>
</protein>
<comment type="caution">
    <text evidence="1">The sequence shown here is derived from an EMBL/GenBank/DDBJ whole genome shotgun (WGS) entry which is preliminary data.</text>
</comment>
<proteinExistence type="predicted"/>
<accession>A0A8T2LS20</accession>
<name>A0A8T2LS20_ASTMX</name>
<dbReference type="AlphaFoldDB" id="A0A8T2LS20"/>
<evidence type="ECO:0000313" key="1">
    <source>
        <dbReference type="EMBL" id="KAG9275018.1"/>
    </source>
</evidence>
<gene>
    <name evidence="1" type="ORF">AMEX_G9489</name>
</gene>